<protein>
    <recommendedName>
        <fullName evidence="4">Outer membrane beta-barrel protein</fullName>
    </recommendedName>
</protein>
<dbReference type="EMBL" id="JAEHFV010000008">
    <property type="protein sequence ID" value="MBK0371090.1"/>
    <property type="molecule type" value="Genomic_DNA"/>
</dbReference>
<evidence type="ECO:0000313" key="2">
    <source>
        <dbReference type="EMBL" id="MBK0371090.1"/>
    </source>
</evidence>
<gene>
    <name evidence="2" type="ORF">I5M07_14740</name>
</gene>
<dbReference type="Proteomes" id="UP000609172">
    <property type="component" value="Unassembled WGS sequence"/>
</dbReference>
<name>A0A934PQ96_9FLAO</name>
<keyword evidence="1" id="KW-0732">Signal</keyword>
<evidence type="ECO:0000256" key="1">
    <source>
        <dbReference type="SAM" id="SignalP"/>
    </source>
</evidence>
<evidence type="ECO:0000313" key="3">
    <source>
        <dbReference type="Proteomes" id="UP000609172"/>
    </source>
</evidence>
<dbReference type="RefSeq" id="WP_200107263.1">
    <property type="nucleotide sequence ID" value="NZ_JAEHFV010000008.1"/>
</dbReference>
<feature type="chain" id="PRO_5037809395" description="Outer membrane beta-barrel protein" evidence="1">
    <location>
        <begin position="20"/>
        <end position="1140"/>
    </location>
</feature>
<sequence length="1140" mass="130043">MLQKVLLFVVLFRCLGLTAQEHESLYKSSTFATTLDTLYLEKTSINASYFEIKDANQNTIAPHFYAVDFTKAAVFLTEKLRAQTDSVTVYYLLYPDFLTKEYGTYNSNQIISNDAVTGTLYEIEPPKNILTPFDGLTTSGSISRGLTIGNNQNSVVNSNLDLQITGKISDKVSLRTSLQDSNIPLQDGGYSQKLDQFDNIFMELFTDSWSIRAGDIFLENNSSSFLRFTKKVQGLALNVDWETEKSKTNAFASASLVRGQYAKSDFVGQEGNQGPYKLIGQNGELYVLVVSGSERVYVNGTLLTRGENNQYTIDYNAGEITFTSLFTITSEMRISVEYQYSQQNYTRFVTYNGVKHTTGKWNFGSYLYSENDLKNQPLQQNLTLEQTAILAQAGDNPDLMIAPSAYEETYTENAVLYKKTIQDGQEIFEYSDDTAQVLYNVKFSLVGTGFGNYVLQSNTTVNRIYEYIAPIDGISQGNYAPVIKLIAPIKKQVATFFGGYQSAEKTDINFELGVSNNDLNLYSNLDDANNTGLAGNIRSKHRFFTGKWNLDAYANYQFVQENFQSVERLYTIEFSRDWNISTLLSGNQSLLNSGLQFAWLPSATVSAHFNYSFEKLDLGTYYNGNRHSVWGNFQSKHWYFDTKGSYLKSRGEPNNSQFLRNNSKLQYQWNKNWISSKIRNEDNQQKNNITQTVTPLSQRFSEYSFFAGRGDSTKVFVELGYLNRVNDSVQNNILQRVNRSNSWQIKSRILQTSKSDLSVYAHYRTLHYEETNQPSVSSLNSRVLYNDRWFNQLLLSTTLYETTSGTLPQQEFTYVEVPVGQGVYTWIDYNGNGTQELEEFEVAAFQDQAQYIRVFLPNRVYIKTNQNKFSQSLTFNPSQWQNKTGFQKILSHFYNQTALLLERKVKNDGSKFELNPFDLDAENALGLNSSIRNSLFYNRGKQNHSVTYTYLQNQTKSLLNIGSQATKNSSHQLQYNHLLQKTWLLGFFTKSIFTTLESADFVDKNYRINGYQLAPKVSYVFSKSSSLDFFYEHTQKNNQIGAFETLQQHRLGTSFSYAGTKKVTLNGEFSLYENKFKGNELSAVGFQMLEGLQAGQNLVWRCLIQKNITQFLDVNVNYQGRKAATSNTIHTGSVQLRAYF</sequence>
<feature type="signal peptide" evidence="1">
    <location>
        <begin position="1"/>
        <end position="19"/>
    </location>
</feature>
<dbReference type="AlphaFoldDB" id="A0A934PQ96"/>
<evidence type="ECO:0008006" key="4">
    <source>
        <dbReference type="Google" id="ProtNLM"/>
    </source>
</evidence>
<accession>A0A934PQ96</accession>
<organism evidence="2 3">
    <name type="scientific">Flavobacterium agrisoli</name>
    <dbReference type="NCBI Taxonomy" id="2793066"/>
    <lineage>
        <taxon>Bacteria</taxon>
        <taxon>Pseudomonadati</taxon>
        <taxon>Bacteroidota</taxon>
        <taxon>Flavobacteriia</taxon>
        <taxon>Flavobacteriales</taxon>
        <taxon>Flavobacteriaceae</taxon>
        <taxon>Flavobacterium</taxon>
    </lineage>
</organism>
<proteinExistence type="predicted"/>
<reference evidence="2" key="1">
    <citation type="submission" date="2020-12" db="EMBL/GenBank/DDBJ databases">
        <title>Bacterial novel species Flavobacterium sp. SE-1-e isolated from soil.</title>
        <authorList>
            <person name="Jung H.-Y."/>
        </authorList>
    </citation>
    <scope>NUCLEOTIDE SEQUENCE</scope>
    <source>
        <strain evidence="2">SE-1-e</strain>
    </source>
</reference>
<keyword evidence="3" id="KW-1185">Reference proteome</keyword>
<comment type="caution">
    <text evidence="2">The sequence shown here is derived from an EMBL/GenBank/DDBJ whole genome shotgun (WGS) entry which is preliminary data.</text>
</comment>